<protein>
    <submittedName>
        <fullName evidence="1">Uncharacterized protein</fullName>
    </submittedName>
</protein>
<reference evidence="1" key="1">
    <citation type="submission" date="2014-11" db="EMBL/GenBank/DDBJ databases">
        <authorList>
            <person name="Amaro Gonzalez C."/>
        </authorList>
    </citation>
    <scope>NUCLEOTIDE SEQUENCE</scope>
</reference>
<evidence type="ECO:0000313" key="1">
    <source>
        <dbReference type="EMBL" id="JAH33661.1"/>
    </source>
</evidence>
<dbReference type="EMBL" id="GBXM01074916">
    <property type="protein sequence ID" value="JAH33661.1"/>
    <property type="molecule type" value="Transcribed_RNA"/>
</dbReference>
<proteinExistence type="predicted"/>
<accession>A0A0E9RWY4</accession>
<sequence>MHVRTLCRIRHVKYLSNTSLFFCVFRLWSRIRIILIDMTNCIFKLVLLLQYPL</sequence>
<organism evidence="1">
    <name type="scientific">Anguilla anguilla</name>
    <name type="common">European freshwater eel</name>
    <name type="synonym">Muraena anguilla</name>
    <dbReference type="NCBI Taxonomy" id="7936"/>
    <lineage>
        <taxon>Eukaryota</taxon>
        <taxon>Metazoa</taxon>
        <taxon>Chordata</taxon>
        <taxon>Craniata</taxon>
        <taxon>Vertebrata</taxon>
        <taxon>Euteleostomi</taxon>
        <taxon>Actinopterygii</taxon>
        <taxon>Neopterygii</taxon>
        <taxon>Teleostei</taxon>
        <taxon>Anguilliformes</taxon>
        <taxon>Anguillidae</taxon>
        <taxon>Anguilla</taxon>
    </lineage>
</organism>
<dbReference type="AlphaFoldDB" id="A0A0E9RWY4"/>
<reference evidence="1" key="2">
    <citation type="journal article" date="2015" name="Fish Shellfish Immunol.">
        <title>Early steps in the European eel (Anguilla anguilla)-Vibrio vulnificus interaction in the gills: Role of the RtxA13 toxin.</title>
        <authorList>
            <person name="Callol A."/>
            <person name="Pajuelo D."/>
            <person name="Ebbesson L."/>
            <person name="Teles M."/>
            <person name="MacKenzie S."/>
            <person name="Amaro C."/>
        </authorList>
    </citation>
    <scope>NUCLEOTIDE SEQUENCE</scope>
</reference>
<name>A0A0E9RWY4_ANGAN</name>